<dbReference type="RefSeq" id="WP_055245542.1">
    <property type="nucleotide sequence ID" value="NZ_CABIWA010000005.1"/>
</dbReference>
<proteinExistence type="inferred from homology"/>
<dbReference type="GO" id="GO:0002937">
    <property type="term" value="P:tRNA 4-thiouridine biosynthesis"/>
    <property type="evidence" value="ECO:0007669"/>
    <property type="project" value="TreeGrafter"/>
</dbReference>
<organism evidence="21 23">
    <name type="scientific">Anaerotruncus colihominis</name>
    <dbReference type="NCBI Taxonomy" id="169435"/>
    <lineage>
        <taxon>Bacteria</taxon>
        <taxon>Bacillati</taxon>
        <taxon>Bacillota</taxon>
        <taxon>Clostridia</taxon>
        <taxon>Eubacteriales</taxon>
        <taxon>Oscillospiraceae</taxon>
        <taxon>Anaerotruncus</taxon>
    </lineage>
</organism>
<protein>
    <recommendedName>
        <fullName evidence="15 19">Probable tRNA sulfurtransferase</fullName>
        <ecNumber evidence="14 19">2.8.1.4</ecNumber>
    </recommendedName>
    <alternativeName>
        <fullName evidence="16 19">Sulfur carrier protein ThiS sulfurtransferase</fullName>
    </alternativeName>
    <alternativeName>
        <fullName evidence="17 19">Thiamine biosynthesis protein ThiI</fullName>
    </alternativeName>
    <alternativeName>
        <fullName evidence="18 19">tRNA 4-thiouridine synthase</fullName>
    </alternativeName>
</protein>
<dbReference type="GO" id="GO:0009228">
    <property type="term" value="P:thiamine biosynthetic process"/>
    <property type="evidence" value="ECO:0007669"/>
    <property type="project" value="UniProtKB-KW"/>
</dbReference>
<dbReference type="AlphaFoldDB" id="A0A174SJG7"/>
<dbReference type="FunFam" id="3.40.50.620:FF:000053">
    <property type="entry name" value="Probable tRNA sulfurtransferase"/>
    <property type="match status" value="1"/>
</dbReference>
<evidence type="ECO:0000256" key="15">
    <source>
        <dbReference type="ARBA" id="ARBA00071867"/>
    </source>
</evidence>
<evidence type="ECO:0000256" key="14">
    <source>
        <dbReference type="ARBA" id="ARBA00066827"/>
    </source>
</evidence>
<dbReference type="SUPFAM" id="SSF52402">
    <property type="entry name" value="Adenine nucleotide alpha hydrolases-like"/>
    <property type="match status" value="1"/>
</dbReference>
<dbReference type="GO" id="GO:0052837">
    <property type="term" value="P:thiazole biosynthetic process"/>
    <property type="evidence" value="ECO:0007669"/>
    <property type="project" value="TreeGrafter"/>
</dbReference>
<dbReference type="Gene3D" id="3.40.50.620">
    <property type="entry name" value="HUPs"/>
    <property type="match status" value="1"/>
</dbReference>
<feature type="binding site" evidence="19">
    <location>
        <position position="297"/>
    </location>
    <ligand>
        <name>ATP</name>
        <dbReference type="ChEBI" id="CHEBI:30616"/>
    </ligand>
</feature>
<evidence type="ECO:0000313" key="24">
    <source>
        <dbReference type="Proteomes" id="UP000260828"/>
    </source>
</evidence>
<gene>
    <name evidence="19 21" type="primary">thiI</name>
    <name evidence="22" type="ORF">DXC40_06765</name>
    <name evidence="21" type="ORF">ERS852551_02531</name>
</gene>
<keyword evidence="9 19" id="KW-0784">Thiamine biosynthesis</keyword>
<dbReference type="InterPro" id="IPR049961">
    <property type="entry name" value="ThiI_N"/>
</dbReference>
<name>A0A174SJG7_9FIRM</name>
<dbReference type="EMBL" id="QVME01000002">
    <property type="protein sequence ID" value="RGE68982.1"/>
    <property type="molecule type" value="Genomic_DNA"/>
</dbReference>
<feature type="binding site" evidence="19">
    <location>
        <begin position="209"/>
        <end position="210"/>
    </location>
    <ligand>
        <name>ATP</name>
        <dbReference type="ChEBI" id="CHEBI:30616"/>
    </ligand>
</feature>
<dbReference type="GO" id="GO:0005829">
    <property type="term" value="C:cytosol"/>
    <property type="evidence" value="ECO:0007669"/>
    <property type="project" value="TreeGrafter"/>
</dbReference>
<dbReference type="SMART" id="SM00981">
    <property type="entry name" value="THUMP"/>
    <property type="match status" value="1"/>
</dbReference>
<dbReference type="InterPro" id="IPR050102">
    <property type="entry name" value="tRNA_sulfurtransferase_ThiI"/>
</dbReference>
<dbReference type="GO" id="GO:0004810">
    <property type="term" value="F:CCA tRNA nucleotidyltransferase activity"/>
    <property type="evidence" value="ECO:0007669"/>
    <property type="project" value="InterPro"/>
</dbReference>
<keyword evidence="8 19" id="KW-0694">RNA-binding</keyword>
<evidence type="ECO:0000313" key="23">
    <source>
        <dbReference type="Proteomes" id="UP000095765"/>
    </source>
</evidence>
<dbReference type="Proteomes" id="UP000095765">
    <property type="component" value="Unassembled WGS sequence"/>
</dbReference>
<evidence type="ECO:0000256" key="7">
    <source>
        <dbReference type="ARBA" id="ARBA00022840"/>
    </source>
</evidence>
<evidence type="ECO:0000256" key="10">
    <source>
        <dbReference type="ARBA" id="ARBA00050570"/>
    </source>
</evidence>
<evidence type="ECO:0000256" key="16">
    <source>
        <dbReference type="ARBA" id="ARBA00075337"/>
    </source>
</evidence>
<dbReference type="EC" id="2.8.1.4" evidence="14 19"/>
<evidence type="ECO:0000256" key="8">
    <source>
        <dbReference type="ARBA" id="ARBA00022884"/>
    </source>
</evidence>
<feature type="binding site" evidence="19">
    <location>
        <begin position="184"/>
        <end position="185"/>
    </location>
    <ligand>
        <name>ATP</name>
        <dbReference type="ChEBI" id="CHEBI:30616"/>
    </ligand>
</feature>
<evidence type="ECO:0000256" key="11">
    <source>
        <dbReference type="ARBA" id="ARBA00052330"/>
    </source>
</evidence>
<dbReference type="NCBIfam" id="TIGR00342">
    <property type="entry name" value="tRNA uracil 4-sulfurtransferase ThiI"/>
    <property type="match status" value="1"/>
</dbReference>
<dbReference type="Gene3D" id="3.30.2130.30">
    <property type="match status" value="1"/>
</dbReference>
<evidence type="ECO:0000256" key="9">
    <source>
        <dbReference type="ARBA" id="ARBA00022977"/>
    </source>
</evidence>
<dbReference type="UniPathway" id="UPA00060"/>
<comment type="pathway">
    <text evidence="2 19">Cofactor biosynthesis; thiamine diphosphate biosynthesis.</text>
</comment>
<dbReference type="PANTHER" id="PTHR43209:SF1">
    <property type="entry name" value="TRNA SULFURTRANSFERASE"/>
    <property type="match status" value="1"/>
</dbReference>
<feature type="binding site" evidence="19">
    <location>
        <position position="266"/>
    </location>
    <ligand>
        <name>ATP</name>
        <dbReference type="ChEBI" id="CHEBI:30616"/>
    </ligand>
</feature>
<evidence type="ECO:0000256" key="6">
    <source>
        <dbReference type="ARBA" id="ARBA00022741"/>
    </source>
</evidence>
<dbReference type="HAMAP" id="MF_00021">
    <property type="entry name" value="ThiI"/>
    <property type="match status" value="1"/>
</dbReference>
<keyword evidence="3 19" id="KW-0963">Cytoplasm</keyword>
<evidence type="ECO:0000256" key="3">
    <source>
        <dbReference type="ARBA" id="ARBA00022490"/>
    </source>
</evidence>
<keyword evidence="4 19" id="KW-0820">tRNA-binding</keyword>
<keyword evidence="5 19" id="KW-0808">Transferase</keyword>
<dbReference type="OrthoDB" id="9773948at2"/>
<dbReference type="CDD" id="cd11716">
    <property type="entry name" value="THUMP_ThiI"/>
    <property type="match status" value="1"/>
</dbReference>
<dbReference type="InterPro" id="IPR003720">
    <property type="entry name" value="tRNA_STrfase"/>
</dbReference>
<evidence type="ECO:0000256" key="5">
    <source>
        <dbReference type="ARBA" id="ARBA00022679"/>
    </source>
</evidence>
<evidence type="ECO:0000256" key="17">
    <source>
        <dbReference type="ARBA" id="ARBA00077849"/>
    </source>
</evidence>
<evidence type="ECO:0000256" key="12">
    <source>
        <dbReference type="ARBA" id="ARBA00058382"/>
    </source>
</evidence>
<dbReference type="InterPro" id="IPR049962">
    <property type="entry name" value="THUMP_ThiI"/>
</dbReference>
<feature type="domain" description="THUMP" evidence="20">
    <location>
        <begin position="61"/>
        <end position="166"/>
    </location>
</feature>
<evidence type="ECO:0000256" key="13">
    <source>
        <dbReference type="ARBA" id="ARBA00061472"/>
    </source>
</evidence>
<comment type="catalytic activity">
    <reaction evidence="10 19">
        <text>[ThiI sulfur-carrier protein]-S-sulfanyl-L-cysteine + a uridine in tRNA + 2 reduced [2Fe-2S]-[ferredoxin] + ATP + H(+) = [ThiI sulfur-carrier protein]-L-cysteine + a 4-thiouridine in tRNA + 2 oxidized [2Fe-2S]-[ferredoxin] + AMP + diphosphate</text>
        <dbReference type="Rhea" id="RHEA:24176"/>
        <dbReference type="Rhea" id="RHEA-COMP:10000"/>
        <dbReference type="Rhea" id="RHEA-COMP:10001"/>
        <dbReference type="Rhea" id="RHEA-COMP:13337"/>
        <dbReference type="Rhea" id="RHEA-COMP:13338"/>
        <dbReference type="Rhea" id="RHEA-COMP:13339"/>
        <dbReference type="Rhea" id="RHEA-COMP:13340"/>
        <dbReference type="ChEBI" id="CHEBI:15378"/>
        <dbReference type="ChEBI" id="CHEBI:29950"/>
        <dbReference type="ChEBI" id="CHEBI:30616"/>
        <dbReference type="ChEBI" id="CHEBI:33019"/>
        <dbReference type="ChEBI" id="CHEBI:33737"/>
        <dbReference type="ChEBI" id="CHEBI:33738"/>
        <dbReference type="ChEBI" id="CHEBI:61963"/>
        <dbReference type="ChEBI" id="CHEBI:65315"/>
        <dbReference type="ChEBI" id="CHEBI:136798"/>
        <dbReference type="ChEBI" id="CHEBI:456215"/>
        <dbReference type="EC" id="2.8.1.4"/>
    </reaction>
</comment>
<dbReference type="SUPFAM" id="SSF143437">
    <property type="entry name" value="THUMP domain-like"/>
    <property type="match status" value="1"/>
</dbReference>
<reference evidence="22 24" key="2">
    <citation type="submission" date="2018-08" db="EMBL/GenBank/DDBJ databases">
        <title>A genome reference for cultivated species of the human gut microbiota.</title>
        <authorList>
            <person name="Zou Y."/>
            <person name="Xue W."/>
            <person name="Luo G."/>
        </authorList>
    </citation>
    <scope>NUCLEOTIDE SEQUENCE [LARGE SCALE GENOMIC DNA]</scope>
    <source>
        <strain evidence="22 24">TF05-12AC</strain>
    </source>
</reference>
<evidence type="ECO:0000256" key="4">
    <source>
        <dbReference type="ARBA" id="ARBA00022555"/>
    </source>
</evidence>
<dbReference type="GO" id="GO:0009229">
    <property type="term" value="P:thiamine diphosphate biosynthetic process"/>
    <property type="evidence" value="ECO:0007669"/>
    <property type="project" value="UniProtKB-UniRule"/>
</dbReference>
<evidence type="ECO:0000313" key="21">
    <source>
        <dbReference type="EMBL" id="CUP95330.1"/>
    </source>
</evidence>
<sequence>MKELILLKCGELALKGLNRHTFEDALVKNCRRRIESLGAFEFYKAQSAIYIEPRGTDIDLDEAVERLTRVFGVAALTRSAVVEKNFDAIRAQAPSYLAGALETANTFKVEAKRSDKSFPMKSPELCTELGAVLLEAFPHLTVDVHQPDVTVYVEIRERGAYLHTDQIRGAGGLPVGTSGRAMLLISGGIDSPVAGYMMGKRGLEVAAVHFVSPPYTSAHALEKVRTLCKKMAAWCGRVRLFVVPFTETQLAIRDRCPEDVFTIIMRRCMMKIAERLARENGCGALITGESVAQVASQTLDAIACTDAACTMPVLRPVIGMDKDEIVKVAYKIDTFETSILPYEDCCTVFTPKHPKTKPRLDYVLGAEEKLDGGALLESAFEGTTSEWIE</sequence>
<evidence type="ECO:0000256" key="18">
    <source>
        <dbReference type="ARBA" id="ARBA00080570"/>
    </source>
</evidence>
<dbReference type="PANTHER" id="PTHR43209">
    <property type="entry name" value="TRNA SULFURTRANSFERASE"/>
    <property type="match status" value="1"/>
</dbReference>
<dbReference type="Pfam" id="PF02568">
    <property type="entry name" value="ThiI"/>
    <property type="match status" value="1"/>
</dbReference>
<evidence type="ECO:0000259" key="20">
    <source>
        <dbReference type="PROSITE" id="PS51165"/>
    </source>
</evidence>
<dbReference type="InterPro" id="IPR020536">
    <property type="entry name" value="ThiI_AANH"/>
</dbReference>
<dbReference type="GO" id="GO:0140741">
    <property type="term" value="F:tRNA-uracil-4 sulfurtransferase activity"/>
    <property type="evidence" value="ECO:0007669"/>
    <property type="project" value="UniProtKB-EC"/>
</dbReference>
<feature type="binding site" evidence="19">
    <location>
        <position position="288"/>
    </location>
    <ligand>
        <name>ATP</name>
        <dbReference type="ChEBI" id="CHEBI:30616"/>
    </ligand>
</feature>
<evidence type="ECO:0000256" key="2">
    <source>
        <dbReference type="ARBA" id="ARBA00004948"/>
    </source>
</evidence>
<evidence type="ECO:0000256" key="1">
    <source>
        <dbReference type="ARBA" id="ARBA00004496"/>
    </source>
</evidence>
<dbReference type="Proteomes" id="UP000260828">
    <property type="component" value="Unassembled WGS sequence"/>
</dbReference>
<evidence type="ECO:0000313" key="22">
    <source>
        <dbReference type="EMBL" id="RGE68982.1"/>
    </source>
</evidence>
<comment type="similarity">
    <text evidence="13 19">Belongs to the ThiI family.</text>
</comment>
<dbReference type="EMBL" id="CZBE01000018">
    <property type="protein sequence ID" value="CUP95330.1"/>
    <property type="molecule type" value="Genomic_DNA"/>
</dbReference>
<keyword evidence="7 19" id="KW-0067">ATP-binding</keyword>
<comment type="subcellular location">
    <subcellularLocation>
        <location evidence="1 19">Cytoplasm</location>
    </subcellularLocation>
</comment>
<dbReference type="Pfam" id="PF02926">
    <property type="entry name" value="THUMP"/>
    <property type="match status" value="1"/>
</dbReference>
<dbReference type="GO" id="GO:0005524">
    <property type="term" value="F:ATP binding"/>
    <property type="evidence" value="ECO:0007669"/>
    <property type="project" value="UniProtKB-UniRule"/>
</dbReference>
<evidence type="ECO:0000256" key="19">
    <source>
        <dbReference type="HAMAP-Rule" id="MF_00021"/>
    </source>
</evidence>
<dbReference type="InterPro" id="IPR054173">
    <property type="entry name" value="ThiI_fer"/>
</dbReference>
<reference evidence="21 23" key="1">
    <citation type="submission" date="2015-09" db="EMBL/GenBank/DDBJ databases">
        <authorList>
            <consortium name="Pathogen Informatics"/>
        </authorList>
    </citation>
    <scope>NUCLEOTIDE SEQUENCE [LARGE SCALE GENOMIC DNA]</scope>
    <source>
        <strain evidence="21 23">2789STDY5834939</strain>
    </source>
</reference>
<dbReference type="Pfam" id="PF22025">
    <property type="entry name" value="ThiI_fer"/>
    <property type="match status" value="1"/>
</dbReference>
<dbReference type="CDD" id="cd01712">
    <property type="entry name" value="PPase_ThiI"/>
    <property type="match status" value="1"/>
</dbReference>
<comment type="catalytic activity">
    <reaction evidence="11 19">
        <text>[ThiS sulfur-carrier protein]-C-terminal Gly-Gly-AMP + S-sulfanyl-L-cysteinyl-[cysteine desulfurase] + AH2 = [ThiS sulfur-carrier protein]-C-terminal-Gly-aminoethanethioate + L-cysteinyl-[cysteine desulfurase] + A + AMP + 2 H(+)</text>
        <dbReference type="Rhea" id="RHEA:43340"/>
        <dbReference type="Rhea" id="RHEA-COMP:12157"/>
        <dbReference type="Rhea" id="RHEA-COMP:12158"/>
        <dbReference type="Rhea" id="RHEA-COMP:12910"/>
        <dbReference type="Rhea" id="RHEA-COMP:19908"/>
        <dbReference type="ChEBI" id="CHEBI:13193"/>
        <dbReference type="ChEBI" id="CHEBI:15378"/>
        <dbReference type="ChEBI" id="CHEBI:17499"/>
        <dbReference type="ChEBI" id="CHEBI:29950"/>
        <dbReference type="ChEBI" id="CHEBI:61963"/>
        <dbReference type="ChEBI" id="CHEBI:90618"/>
        <dbReference type="ChEBI" id="CHEBI:232372"/>
        <dbReference type="ChEBI" id="CHEBI:456215"/>
    </reaction>
</comment>
<comment type="function">
    <text evidence="12 19">Catalyzes the ATP-dependent transfer of a sulfur to tRNA to produce 4-thiouridine in position 8 of tRNAs, which functions as a near-UV photosensor. Also catalyzes the transfer of sulfur to the sulfur carrier protein ThiS, forming ThiS-thiocarboxylate. This is a step in the synthesis of thiazole, in the thiamine biosynthesis pathway. The sulfur is donated as persulfide by IscS.</text>
</comment>
<keyword evidence="6 19" id="KW-0547">Nucleotide-binding</keyword>
<dbReference type="InterPro" id="IPR014729">
    <property type="entry name" value="Rossmann-like_a/b/a_fold"/>
</dbReference>
<dbReference type="InterPro" id="IPR004114">
    <property type="entry name" value="THUMP_dom"/>
</dbReference>
<dbReference type="GO" id="GO:0000049">
    <property type="term" value="F:tRNA binding"/>
    <property type="evidence" value="ECO:0007669"/>
    <property type="project" value="UniProtKB-UniRule"/>
</dbReference>
<dbReference type="PROSITE" id="PS51165">
    <property type="entry name" value="THUMP"/>
    <property type="match status" value="1"/>
</dbReference>
<accession>A0A174SJG7</accession>